<name>A0A0P0VRY7_ORYSJ</name>
<accession>A0A0P0VRY7</accession>
<feature type="signal peptide" evidence="1">
    <location>
        <begin position="1"/>
        <end position="16"/>
    </location>
</feature>
<reference evidence="2 3" key="3">
    <citation type="journal article" date="2013" name="Rice">
        <title>Improvement of the Oryza sativa Nipponbare reference genome using next generation sequence and optical map data.</title>
        <authorList>
            <person name="Kawahara Y."/>
            <person name="de la Bastide M."/>
            <person name="Hamilton J.P."/>
            <person name="Kanamori H."/>
            <person name="McCombie W.R."/>
            <person name="Ouyang S."/>
            <person name="Schwartz D.C."/>
            <person name="Tanaka T."/>
            <person name="Wu J."/>
            <person name="Zhou S."/>
            <person name="Childs K.L."/>
            <person name="Davidson R.M."/>
            <person name="Lin H."/>
            <person name="Quesada-Ocampo L."/>
            <person name="Vaillancourt B."/>
            <person name="Sakai H."/>
            <person name="Lee S.S."/>
            <person name="Kim J."/>
            <person name="Numa H."/>
            <person name="Itoh T."/>
            <person name="Buell C.R."/>
            <person name="Matsumoto T."/>
        </authorList>
    </citation>
    <scope>NUCLEOTIDE SEQUENCE [LARGE SCALE GENOMIC DNA]</scope>
    <source>
        <strain evidence="3">cv. Nipponbare</strain>
    </source>
</reference>
<evidence type="ECO:0000256" key="1">
    <source>
        <dbReference type="SAM" id="SignalP"/>
    </source>
</evidence>
<reference evidence="3" key="1">
    <citation type="journal article" date="2005" name="Nature">
        <title>The map-based sequence of the rice genome.</title>
        <authorList>
            <consortium name="International rice genome sequencing project (IRGSP)"/>
            <person name="Matsumoto T."/>
            <person name="Wu J."/>
            <person name="Kanamori H."/>
            <person name="Katayose Y."/>
            <person name="Fujisawa M."/>
            <person name="Namiki N."/>
            <person name="Mizuno H."/>
            <person name="Yamamoto K."/>
            <person name="Antonio B.A."/>
            <person name="Baba T."/>
            <person name="Sakata K."/>
            <person name="Nagamura Y."/>
            <person name="Aoki H."/>
            <person name="Arikawa K."/>
            <person name="Arita K."/>
            <person name="Bito T."/>
            <person name="Chiden Y."/>
            <person name="Fujitsuka N."/>
            <person name="Fukunaka R."/>
            <person name="Hamada M."/>
            <person name="Harada C."/>
            <person name="Hayashi A."/>
            <person name="Hijishita S."/>
            <person name="Honda M."/>
            <person name="Hosokawa S."/>
            <person name="Ichikawa Y."/>
            <person name="Idonuma A."/>
            <person name="Iijima M."/>
            <person name="Ikeda M."/>
            <person name="Ikeno M."/>
            <person name="Ito K."/>
            <person name="Ito S."/>
            <person name="Ito T."/>
            <person name="Ito Y."/>
            <person name="Ito Y."/>
            <person name="Iwabuchi A."/>
            <person name="Kamiya K."/>
            <person name="Karasawa W."/>
            <person name="Kurita K."/>
            <person name="Katagiri S."/>
            <person name="Kikuta A."/>
            <person name="Kobayashi H."/>
            <person name="Kobayashi N."/>
            <person name="Machita K."/>
            <person name="Maehara T."/>
            <person name="Masukawa M."/>
            <person name="Mizubayashi T."/>
            <person name="Mukai Y."/>
            <person name="Nagasaki H."/>
            <person name="Nagata Y."/>
            <person name="Naito S."/>
            <person name="Nakashima M."/>
            <person name="Nakama Y."/>
            <person name="Nakamichi Y."/>
            <person name="Nakamura M."/>
            <person name="Meguro A."/>
            <person name="Negishi M."/>
            <person name="Ohta I."/>
            <person name="Ohta T."/>
            <person name="Okamoto M."/>
            <person name="Ono N."/>
            <person name="Saji S."/>
            <person name="Sakaguchi M."/>
            <person name="Sakai K."/>
            <person name="Shibata M."/>
            <person name="Shimokawa T."/>
            <person name="Song J."/>
            <person name="Takazaki Y."/>
            <person name="Terasawa K."/>
            <person name="Tsugane M."/>
            <person name="Tsuji K."/>
            <person name="Ueda S."/>
            <person name="Waki K."/>
            <person name="Yamagata H."/>
            <person name="Yamamoto M."/>
            <person name="Yamamoto S."/>
            <person name="Yamane H."/>
            <person name="Yoshiki S."/>
            <person name="Yoshihara R."/>
            <person name="Yukawa K."/>
            <person name="Zhong H."/>
            <person name="Yano M."/>
            <person name="Yuan Q."/>
            <person name="Ouyang S."/>
            <person name="Liu J."/>
            <person name="Jones K.M."/>
            <person name="Gansberger K."/>
            <person name="Moffat K."/>
            <person name="Hill J."/>
            <person name="Bera J."/>
            <person name="Fadrosh D."/>
            <person name="Jin S."/>
            <person name="Johri S."/>
            <person name="Kim M."/>
            <person name="Overton L."/>
            <person name="Reardon M."/>
            <person name="Tsitrin T."/>
            <person name="Vuong H."/>
            <person name="Weaver B."/>
            <person name="Ciecko A."/>
            <person name="Tallon L."/>
            <person name="Jackson J."/>
            <person name="Pai G."/>
            <person name="Aken S.V."/>
            <person name="Utterback T."/>
            <person name="Reidmuller S."/>
            <person name="Feldblyum T."/>
            <person name="Hsiao J."/>
            <person name="Zismann V."/>
            <person name="Iobst S."/>
            <person name="de Vazeille A.R."/>
            <person name="Buell C.R."/>
            <person name="Ying K."/>
            <person name="Li Y."/>
            <person name="Lu T."/>
            <person name="Huang Y."/>
            <person name="Zhao Q."/>
            <person name="Feng Q."/>
            <person name="Zhang L."/>
            <person name="Zhu J."/>
            <person name="Weng Q."/>
            <person name="Mu J."/>
            <person name="Lu Y."/>
            <person name="Fan D."/>
            <person name="Liu Y."/>
            <person name="Guan J."/>
            <person name="Zhang Y."/>
            <person name="Yu S."/>
            <person name="Liu X."/>
            <person name="Zhang Y."/>
            <person name="Hong G."/>
            <person name="Han B."/>
            <person name="Choisne N."/>
            <person name="Demange N."/>
            <person name="Orjeda G."/>
            <person name="Samain S."/>
            <person name="Cattolico L."/>
            <person name="Pelletier E."/>
            <person name="Couloux A."/>
            <person name="Segurens B."/>
            <person name="Wincker P."/>
            <person name="D'Hont A."/>
            <person name="Scarpelli C."/>
            <person name="Weissenbach J."/>
            <person name="Salanoubat M."/>
            <person name="Quetier F."/>
            <person name="Yu Y."/>
            <person name="Kim H.R."/>
            <person name="Rambo T."/>
            <person name="Currie J."/>
            <person name="Collura K."/>
            <person name="Luo M."/>
            <person name="Yang T."/>
            <person name="Ammiraju J.S.S."/>
            <person name="Engler F."/>
            <person name="Soderlund C."/>
            <person name="Wing R.A."/>
            <person name="Palmer L.E."/>
            <person name="de la Bastide M."/>
            <person name="Spiegel L."/>
            <person name="Nascimento L."/>
            <person name="Zutavern T."/>
            <person name="O'Shaughnessy A."/>
            <person name="Dike S."/>
            <person name="Dedhia N."/>
            <person name="Preston R."/>
            <person name="Balija V."/>
            <person name="McCombie W.R."/>
            <person name="Chow T."/>
            <person name="Chen H."/>
            <person name="Chung M."/>
            <person name="Chen C."/>
            <person name="Shaw J."/>
            <person name="Wu H."/>
            <person name="Hsiao K."/>
            <person name="Chao Y."/>
            <person name="Chu M."/>
            <person name="Cheng C."/>
            <person name="Hour A."/>
            <person name="Lee P."/>
            <person name="Lin S."/>
            <person name="Lin Y."/>
            <person name="Liou J."/>
            <person name="Liu S."/>
            <person name="Hsing Y."/>
            <person name="Raghuvanshi S."/>
            <person name="Mohanty A."/>
            <person name="Bharti A.K."/>
            <person name="Gaur A."/>
            <person name="Gupta V."/>
            <person name="Kumar D."/>
            <person name="Ravi V."/>
            <person name="Vij S."/>
            <person name="Kapur A."/>
            <person name="Khurana P."/>
            <person name="Khurana P."/>
            <person name="Khurana J.P."/>
            <person name="Tyagi A.K."/>
            <person name="Gaikwad K."/>
            <person name="Singh A."/>
            <person name="Dalal V."/>
            <person name="Srivastava S."/>
            <person name="Dixit A."/>
            <person name="Pal A.K."/>
            <person name="Ghazi I.A."/>
            <person name="Yadav M."/>
            <person name="Pandit A."/>
            <person name="Bhargava A."/>
            <person name="Sureshbabu K."/>
            <person name="Batra K."/>
            <person name="Sharma T.R."/>
            <person name="Mohapatra T."/>
            <person name="Singh N.K."/>
            <person name="Messing J."/>
            <person name="Nelson A.B."/>
            <person name="Fuks G."/>
            <person name="Kavchok S."/>
            <person name="Keizer G."/>
            <person name="Linton E."/>
            <person name="Llaca V."/>
            <person name="Song R."/>
            <person name="Tanyolac B."/>
            <person name="Young S."/>
            <person name="Ho-Il K."/>
            <person name="Hahn J.H."/>
            <person name="Sangsakoo G."/>
            <person name="Vanavichit A."/>
            <person name="de Mattos Luiz.A.T."/>
            <person name="Zimmer P.D."/>
            <person name="Malone G."/>
            <person name="Dellagostin O."/>
            <person name="de Oliveira A.C."/>
            <person name="Bevan M."/>
            <person name="Bancroft I."/>
            <person name="Minx P."/>
            <person name="Cordum H."/>
            <person name="Wilson R."/>
            <person name="Cheng Z."/>
            <person name="Jin W."/>
            <person name="Jiang J."/>
            <person name="Leong S.A."/>
            <person name="Iwama H."/>
            <person name="Gojobori T."/>
            <person name="Itoh T."/>
            <person name="Niimura Y."/>
            <person name="Fujii Y."/>
            <person name="Habara T."/>
            <person name="Sakai H."/>
            <person name="Sato Y."/>
            <person name="Wilson G."/>
            <person name="Kumar K."/>
            <person name="McCouch S."/>
            <person name="Juretic N."/>
            <person name="Hoen D."/>
            <person name="Wright S."/>
            <person name="Bruskiewich R."/>
            <person name="Bureau T."/>
            <person name="Miyao A."/>
            <person name="Hirochika H."/>
            <person name="Nishikawa T."/>
            <person name="Kadowaki K."/>
            <person name="Sugiura M."/>
            <person name="Burr B."/>
            <person name="Sasaki T."/>
        </authorList>
    </citation>
    <scope>NUCLEOTIDE SEQUENCE [LARGE SCALE GENOMIC DNA]</scope>
    <source>
        <strain evidence="3">cv. Nipponbare</strain>
    </source>
</reference>
<proteinExistence type="predicted"/>
<dbReference type="AlphaFoldDB" id="A0A0P0VRY7"/>
<dbReference type="InParanoid" id="A0A0P0VRY7"/>
<evidence type="ECO:0000313" key="2">
    <source>
        <dbReference type="EMBL" id="BAS81847.1"/>
    </source>
</evidence>
<dbReference type="Proteomes" id="UP000059680">
    <property type="component" value="Chromosome 3"/>
</dbReference>
<keyword evidence="1" id="KW-0732">Signal</keyword>
<feature type="chain" id="PRO_5006056417" evidence="1">
    <location>
        <begin position="17"/>
        <end position="110"/>
    </location>
</feature>
<evidence type="ECO:0000313" key="3">
    <source>
        <dbReference type="Proteomes" id="UP000059680"/>
    </source>
</evidence>
<gene>
    <name evidence="2" type="ordered locus">Os03g0103350</name>
    <name evidence="2" type="ORF">OSNPB_030103350</name>
</gene>
<reference evidence="2 3" key="2">
    <citation type="journal article" date="2013" name="Plant Cell Physiol.">
        <title>Rice Annotation Project Database (RAP-DB): an integrative and interactive database for rice genomics.</title>
        <authorList>
            <person name="Sakai H."/>
            <person name="Lee S.S."/>
            <person name="Tanaka T."/>
            <person name="Numa H."/>
            <person name="Kim J."/>
            <person name="Kawahara Y."/>
            <person name="Wakimoto H."/>
            <person name="Yang C.C."/>
            <person name="Iwamoto M."/>
            <person name="Abe T."/>
            <person name="Yamada Y."/>
            <person name="Muto A."/>
            <person name="Inokuchi H."/>
            <person name="Ikemura T."/>
            <person name="Matsumoto T."/>
            <person name="Sasaki T."/>
            <person name="Itoh T."/>
        </authorList>
    </citation>
    <scope>NUCLEOTIDE SEQUENCE [LARGE SCALE GENOMIC DNA]</scope>
    <source>
        <strain evidence="3">cv. Nipponbare</strain>
    </source>
</reference>
<protein>
    <submittedName>
        <fullName evidence="2">Os03g0103350 protein</fullName>
    </submittedName>
</protein>
<sequence>MFPCLLLPALLPLSLPERAGVTEEAEVKQYKLYKEETTELGDVGLSKAELELDLRWQSSTRRKWTAIDDSFPVAWSSSKCIYAPAPRLDLFSCASLPSLAFLCCVDLEDM</sequence>
<dbReference type="EMBL" id="AP014959">
    <property type="protein sequence ID" value="BAS81847.1"/>
    <property type="molecule type" value="Genomic_DNA"/>
</dbReference>
<dbReference type="PaxDb" id="39947-A0A0P0VRY7"/>
<keyword evidence="3" id="KW-1185">Reference proteome</keyword>
<organism evidence="2 3">
    <name type="scientific">Oryza sativa subsp. japonica</name>
    <name type="common">Rice</name>
    <dbReference type="NCBI Taxonomy" id="39947"/>
    <lineage>
        <taxon>Eukaryota</taxon>
        <taxon>Viridiplantae</taxon>
        <taxon>Streptophyta</taxon>
        <taxon>Embryophyta</taxon>
        <taxon>Tracheophyta</taxon>
        <taxon>Spermatophyta</taxon>
        <taxon>Magnoliopsida</taxon>
        <taxon>Liliopsida</taxon>
        <taxon>Poales</taxon>
        <taxon>Poaceae</taxon>
        <taxon>BOP clade</taxon>
        <taxon>Oryzoideae</taxon>
        <taxon>Oryzeae</taxon>
        <taxon>Oryzinae</taxon>
        <taxon>Oryza</taxon>
        <taxon>Oryza sativa</taxon>
    </lineage>
</organism>